<reference evidence="1 2" key="1">
    <citation type="submission" date="2024-02" db="EMBL/GenBank/DDBJ databases">
        <title>Whole genome sequencing of Parabacteroides sp. AD58.</title>
        <authorList>
            <person name="Chaplin A.V."/>
            <person name="Pikina A.P."/>
            <person name="Sokolova S.R."/>
            <person name="Korostin D.O."/>
            <person name="Efimov B.A."/>
        </authorList>
    </citation>
    <scope>NUCLEOTIDE SEQUENCE [LARGE SCALE GENOMIC DNA]</scope>
    <source>
        <strain evidence="1 2">AD58</strain>
    </source>
</reference>
<evidence type="ECO:0000313" key="2">
    <source>
        <dbReference type="Proteomes" id="UP001320603"/>
    </source>
</evidence>
<dbReference type="Proteomes" id="UP001320603">
    <property type="component" value="Chromosome"/>
</dbReference>
<evidence type="ECO:0000313" key="1">
    <source>
        <dbReference type="EMBL" id="WWV65299.1"/>
    </source>
</evidence>
<sequence length="130" mass="14706">MLNRRIPSSGLILTSNFPAYFYQFAPAFHQNTPAFFSFLPTFLNEINGNQNRFLSVSFSIFGASQKYEYDLDVMALFFQEKRTNTQQLVPLPEVKVRVSPVKTPVCTVKSAQSIGNKSIAENSKENESII</sequence>
<gene>
    <name evidence="1" type="ORF">NEE14_009685</name>
</gene>
<proteinExistence type="predicted"/>
<accession>A0ABZ2IGX2</accession>
<dbReference type="RefSeq" id="WP_251968207.1">
    <property type="nucleotide sequence ID" value="NZ_CP146284.1"/>
</dbReference>
<dbReference type="EMBL" id="CP146284">
    <property type="protein sequence ID" value="WWV65299.1"/>
    <property type="molecule type" value="Genomic_DNA"/>
</dbReference>
<keyword evidence="2" id="KW-1185">Reference proteome</keyword>
<name>A0ABZ2IGX2_9BACT</name>
<organism evidence="1 2">
    <name type="scientific">Parabacteroides absconsus</name>
    <dbReference type="NCBI Taxonomy" id="2951805"/>
    <lineage>
        <taxon>Bacteria</taxon>
        <taxon>Pseudomonadati</taxon>
        <taxon>Bacteroidota</taxon>
        <taxon>Bacteroidia</taxon>
        <taxon>Bacteroidales</taxon>
        <taxon>Tannerellaceae</taxon>
        <taxon>Parabacteroides</taxon>
    </lineage>
</organism>
<protein>
    <submittedName>
        <fullName evidence="1">Uncharacterized protein</fullName>
    </submittedName>
</protein>